<feature type="transmembrane region" description="Helical" evidence="2">
    <location>
        <begin position="314"/>
        <end position="336"/>
    </location>
</feature>
<dbReference type="Proteomes" id="UP000033710">
    <property type="component" value="Unassembled WGS sequence"/>
</dbReference>
<keyword evidence="2" id="KW-0812">Transmembrane</keyword>
<gene>
    <name evidence="3" type="ORF">SPSK_01198</name>
</gene>
<name>A0A0F2LY24_SPOSC</name>
<evidence type="ECO:0000256" key="1">
    <source>
        <dbReference type="SAM" id="MobiDB-lite"/>
    </source>
</evidence>
<dbReference type="EMBL" id="AXCR01000011">
    <property type="protein sequence ID" value="KJR81390.1"/>
    <property type="molecule type" value="Genomic_DNA"/>
</dbReference>
<evidence type="ECO:0000256" key="2">
    <source>
        <dbReference type="SAM" id="Phobius"/>
    </source>
</evidence>
<feature type="compositionally biased region" description="Polar residues" evidence="1">
    <location>
        <begin position="158"/>
        <end position="196"/>
    </location>
</feature>
<accession>A0A0F2LY24</accession>
<dbReference type="GeneID" id="27663406"/>
<feature type="compositionally biased region" description="Acidic residues" evidence="1">
    <location>
        <begin position="50"/>
        <end position="59"/>
    </location>
</feature>
<dbReference type="RefSeq" id="XP_016584066.1">
    <property type="nucleotide sequence ID" value="XM_016728129.1"/>
</dbReference>
<evidence type="ECO:0000313" key="3">
    <source>
        <dbReference type="EMBL" id="KJR81390.1"/>
    </source>
</evidence>
<keyword evidence="2" id="KW-1133">Transmembrane helix</keyword>
<reference evidence="3 4" key="2">
    <citation type="journal article" date="2015" name="Eukaryot. Cell">
        <title>Asexual propagation of a virulent clone complex in a human and feline outbreak of sporotrichosis.</title>
        <authorList>
            <person name="Teixeira Mde M."/>
            <person name="Rodrigues A.M."/>
            <person name="Tsui C.K."/>
            <person name="de Almeida L.G."/>
            <person name="Van Diepeningen A.D."/>
            <person name="van den Ende B.G."/>
            <person name="Fernandes G.F."/>
            <person name="Kano R."/>
            <person name="Hamelin R.C."/>
            <person name="Lopes-Bezerra L.M."/>
            <person name="Vasconcelos A.T."/>
            <person name="de Hoog S."/>
            <person name="de Camargo Z.P."/>
            <person name="Felipe M.S."/>
        </authorList>
    </citation>
    <scope>NUCLEOTIDE SEQUENCE [LARGE SCALE GENOMIC DNA]</scope>
    <source>
        <strain evidence="3 4">1099-18</strain>
    </source>
</reference>
<organism evidence="3 4">
    <name type="scientific">Sporothrix schenckii 1099-18</name>
    <dbReference type="NCBI Taxonomy" id="1397361"/>
    <lineage>
        <taxon>Eukaryota</taxon>
        <taxon>Fungi</taxon>
        <taxon>Dikarya</taxon>
        <taxon>Ascomycota</taxon>
        <taxon>Pezizomycotina</taxon>
        <taxon>Sordariomycetes</taxon>
        <taxon>Sordariomycetidae</taxon>
        <taxon>Ophiostomatales</taxon>
        <taxon>Ophiostomataceae</taxon>
        <taxon>Sporothrix</taxon>
    </lineage>
</organism>
<keyword evidence="2" id="KW-0472">Membrane</keyword>
<feature type="region of interest" description="Disordered" evidence="1">
    <location>
        <begin position="44"/>
        <end position="84"/>
    </location>
</feature>
<evidence type="ECO:0000313" key="4">
    <source>
        <dbReference type="Proteomes" id="UP000033710"/>
    </source>
</evidence>
<reference evidence="3 4" key="1">
    <citation type="journal article" date="2014" name="BMC Genomics">
        <title>Comparative genomics of the major fungal agents of human and animal Sporotrichosis: Sporothrix schenckii and Sporothrix brasiliensis.</title>
        <authorList>
            <person name="Teixeira M.M."/>
            <person name="de Almeida L.G."/>
            <person name="Kubitschek-Barreira P."/>
            <person name="Alves F.L."/>
            <person name="Kioshima E.S."/>
            <person name="Abadio A.K."/>
            <person name="Fernandes L."/>
            <person name="Derengowski L.S."/>
            <person name="Ferreira K.S."/>
            <person name="Souza R.C."/>
            <person name="Ruiz J.C."/>
            <person name="de Andrade N.C."/>
            <person name="Paes H.C."/>
            <person name="Nicola A.M."/>
            <person name="Albuquerque P."/>
            <person name="Gerber A.L."/>
            <person name="Martins V.P."/>
            <person name="Peconick L.D."/>
            <person name="Neto A.V."/>
            <person name="Chaucanez C.B."/>
            <person name="Silva P.A."/>
            <person name="Cunha O.L."/>
            <person name="de Oliveira F.F."/>
            <person name="dos Santos T.C."/>
            <person name="Barros A.L."/>
            <person name="Soares M.A."/>
            <person name="de Oliveira L.M."/>
            <person name="Marini M.M."/>
            <person name="Villalobos-Duno H."/>
            <person name="Cunha M.M."/>
            <person name="de Hoog S."/>
            <person name="da Silveira J.F."/>
            <person name="Henrissat B."/>
            <person name="Nino-Vega G.A."/>
            <person name="Cisalpino P.S."/>
            <person name="Mora-Montes H.M."/>
            <person name="Almeida S.R."/>
            <person name="Stajich J.E."/>
            <person name="Lopes-Bezerra L.M."/>
            <person name="Vasconcelos A.T."/>
            <person name="Felipe M.S."/>
        </authorList>
    </citation>
    <scope>NUCLEOTIDE SEQUENCE [LARGE SCALE GENOMIC DNA]</scope>
    <source>
        <strain evidence="3 4">1099-18</strain>
    </source>
</reference>
<feature type="compositionally biased region" description="Basic and acidic residues" evidence="1">
    <location>
        <begin position="60"/>
        <end position="74"/>
    </location>
</feature>
<proteinExistence type="predicted"/>
<comment type="caution">
    <text evidence="3">The sequence shown here is derived from an EMBL/GenBank/DDBJ whole genome shotgun (WGS) entry which is preliminary data.</text>
</comment>
<dbReference type="VEuPathDB" id="FungiDB:SPSK_01198"/>
<protein>
    <submittedName>
        <fullName evidence="3">Uncharacterized protein</fullName>
    </submittedName>
</protein>
<dbReference type="KEGG" id="ssck:SPSK_01198"/>
<sequence length="354" mass="39373">MPTQYYRIRGEAFCHCDPRPMPVQQHHSHGGQPHRDHMVVHRRHFHQEQEQENELEQELEQEKKQEQECHKEADTSVARPRPVHRAVGHTSVLPRHGDASITAHSVALPPAHVSGNEMVRSLSCSHSTQPVSLSMSFSCAARPAGLPAPPAPCRPAYTLQSPPQHHQVTRTRPTQTSCPSVASRLSSPRQGDNRTMSPSSSLPPSAHHGHHCLCLLPLVDSEDDNNSQATGATMYGTPANSSRFAQWLDESVHVPGRVERYNMADWEEHPRFLRPPRLPCAPSPSVPQRPCSLETGRPKNPGTLLPLASLGSFLIWRFVAVVCLLLLSIYLAFLAFSPSHFSQLFSPFSSFDFV</sequence>
<dbReference type="AlphaFoldDB" id="A0A0F2LY24"/>
<feature type="region of interest" description="Disordered" evidence="1">
    <location>
        <begin position="151"/>
        <end position="205"/>
    </location>
</feature>